<gene>
    <name evidence="1" type="ORF">MCHLO_02203</name>
</gene>
<reference evidence="1" key="1">
    <citation type="submission" date="2014-09" db="EMBL/GenBank/DDBJ databases">
        <title>Genome sequence of the luminous mushroom Mycena chlorophos for searching fungal bioluminescence genes.</title>
        <authorList>
            <person name="Tanaka Y."/>
            <person name="Kasuga D."/>
            <person name="Oba Y."/>
            <person name="Hase S."/>
            <person name="Sato K."/>
            <person name="Oba Y."/>
            <person name="Sakakibara Y."/>
        </authorList>
    </citation>
    <scope>NUCLEOTIDE SEQUENCE</scope>
</reference>
<dbReference type="Proteomes" id="UP000815677">
    <property type="component" value="Unassembled WGS sequence"/>
</dbReference>
<dbReference type="EMBL" id="DF839867">
    <property type="protein sequence ID" value="GAT44588.1"/>
    <property type="molecule type" value="Genomic_DNA"/>
</dbReference>
<keyword evidence="2" id="KW-1185">Reference proteome</keyword>
<evidence type="ECO:0000313" key="1">
    <source>
        <dbReference type="EMBL" id="GAT44588.1"/>
    </source>
</evidence>
<sequence>MAANAPRRVTRGAVIAGRAAALPSIQDITTGALPRINPIQLNLDLMCLICLQVNDRKTLARLCRISRAFRDAAQPGPRGRL</sequence>
<evidence type="ECO:0008006" key="3">
    <source>
        <dbReference type="Google" id="ProtNLM"/>
    </source>
</evidence>
<organism evidence="1 2">
    <name type="scientific">Mycena chlorophos</name>
    <name type="common">Agaric fungus</name>
    <name type="synonym">Agaricus chlorophos</name>
    <dbReference type="NCBI Taxonomy" id="658473"/>
    <lineage>
        <taxon>Eukaryota</taxon>
        <taxon>Fungi</taxon>
        <taxon>Dikarya</taxon>
        <taxon>Basidiomycota</taxon>
        <taxon>Agaricomycotina</taxon>
        <taxon>Agaricomycetes</taxon>
        <taxon>Agaricomycetidae</taxon>
        <taxon>Agaricales</taxon>
        <taxon>Marasmiineae</taxon>
        <taxon>Mycenaceae</taxon>
        <taxon>Mycena</taxon>
    </lineage>
</organism>
<evidence type="ECO:0000313" key="2">
    <source>
        <dbReference type="Proteomes" id="UP000815677"/>
    </source>
</evidence>
<proteinExistence type="predicted"/>
<accession>A0ABQ0L0A0</accession>
<name>A0ABQ0L0A0_MYCCL</name>
<protein>
    <recommendedName>
        <fullName evidence="3">F-box domain-containing protein</fullName>
    </recommendedName>
</protein>